<dbReference type="Gene3D" id="1.20.120.530">
    <property type="entry name" value="GntR ligand-binding domain-like"/>
    <property type="match status" value="1"/>
</dbReference>
<dbReference type="InterPro" id="IPR036390">
    <property type="entry name" value="WH_DNA-bd_sf"/>
</dbReference>
<dbReference type="Proteomes" id="UP000000466">
    <property type="component" value="Chromosome"/>
</dbReference>
<dbReference type="SMART" id="SM00345">
    <property type="entry name" value="HTH_GNTR"/>
    <property type="match status" value="1"/>
</dbReference>
<evidence type="ECO:0000313" key="5">
    <source>
        <dbReference type="EMBL" id="AFV00527.1"/>
    </source>
</evidence>
<keyword evidence="6" id="KW-1185">Reference proteome</keyword>
<dbReference type="InterPro" id="IPR011711">
    <property type="entry name" value="GntR_C"/>
</dbReference>
<reference evidence="5 6" key="1">
    <citation type="journal article" date="2013" name="Genome Announc.">
        <title>Complete genome sequence of Simiduia agarivorans SA1(T), a marine bacterium able to degrade a variety of polysaccharides.</title>
        <authorList>
            <person name="Lin S.Y."/>
            <person name="Shieh W.Y."/>
            <person name="Chen J.S."/>
            <person name="Tang S.L."/>
        </authorList>
    </citation>
    <scope>NUCLEOTIDE SEQUENCE [LARGE SCALE GENOMIC DNA]</scope>
    <source>
        <strain evidence="6">DSM 21679 / JCM 13881 / BCRC 17597 / SA1</strain>
    </source>
</reference>
<keyword evidence="2" id="KW-0238">DNA-binding</keyword>
<evidence type="ECO:0000256" key="3">
    <source>
        <dbReference type="ARBA" id="ARBA00023163"/>
    </source>
</evidence>
<dbReference type="EMBL" id="CP003746">
    <property type="protein sequence ID" value="AFV00527.1"/>
    <property type="molecule type" value="Genomic_DNA"/>
</dbReference>
<dbReference type="Gene3D" id="1.10.10.10">
    <property type="entry name" value="Winged helix-like DNA-binding domain superfamily/Winged helix DNA-binding domain"/>
    <property type="match status" value="1"/>
</dbReference>
<sequence length="201" mass="22680">MQENKIVPVRDQIADQIRSDIIAGSLAPNEKLNEQQLANRFGVSRGPVRDVLLQLTKEGLLVAKNNCGMSVNDVLNPALQELMMDIRVKIETFAVQSLKNKLTVIDFDNLDAILDRIQSAFDVEDFTEVTKADIDFHRYLVNKAGGSELVNLWQPMVMRMRMNYQRIRQSKECVDEHRAISEALKAGDIKGAVKAIKSNIK</sequence>
<dbReference type="InterPro" id="IPR036388">
    <property type="entry name" value="WH-like_DNA-bd_sf"/>
</dbReference>
<keyword evidence="1" id="KW-0805">Transcription regulation</keyword>
<dbReference type="InterPro" id="IPR000524">
    <property type="entry name" value="Tscrpt_reg_HTH_GntR"/>
</dbReference>
<protein>
    <submittedName>
        <fullName evidence="5">GntR family transcriptional regulator</fullName>
    </submittedName>
</protein>
<gene>
    <name evidence="5" type="ordered locus">M5M_16980</name>
</gene>
<dbReference type="OrthoDB" id="9799812at2"/>
<evidence type="ECO:0000256" key="2">
    <source>
        <dbReference type="ARBA" id="ARBA00023125"/>
    </source>
</evidence>
<dbReference type="GO" id="GO:0003700">
    <property type="term" value="F:DNA-binding transcription factor activity"/>
    <property type="evidence" value="ECO:0007669"/>
    <property type="project" value="InterPro"/>
</dbReference>
<dbReference type="CDD" id="cd07377">
    <property type="entry name" value="WHTH_GntR"/>
    <property type="match status" value="1"/>
</dbReference>
<dbReference type="PANTHER" id="PTHR43537">
    <property type="entry name" value="TRANSCRIPTIONAL REGULATOR, GNTR FAMILY"/>
    <property type="match status" value="1"/>
</dbReference>
<dbReference type="AlphaFoldDB" id="K4KNA5"/>
<organism evidence="5 6">
    <name type="scientific">Simiduia agarivorans (strain DSM 21679 / JCM 13881 / BCRC 17597 / SA1)</name>
    <dbReference type="NCBI Taxonomy" id="1117647"/>
    <lineage>
        <taxon>Bacteria</taxon>
        <taxon>Pseudomonadati</taxon>
        <taxon>Pseudomonadota</taxon>
        <taxon>Gammaproteobacteria</taxon>
        <taxon>Cellvibrionales</taxon>
        <taxon>Cellvibrionaceae</taxon>
        <taxon>Simiduia</taxon>
    </lineage>
</organism>
<dbReference type="STRING" id="1117647.M5M_16980"/>
<dbReference type="eggNOG" id="COG1802">
    <property type="taxonomic scope" value="Bacteria"/>
</dbReference>
<name>K4KNA5_SIMAS</name>
<evidence type="ECO:0000259" key="4">
    <source>
        <dbReference type="PROSITE" id="PS50949"/>
    </source>
</evidence>
<proteinExistence type="predicted"/>
<dbReference type="RefSeq" id="WP_015048679.1">
    <property type="nucleotide sequence ID" value="NC_018868.3"/>
</dbReference>
<accession>K4KNA5</accession>
<dbReference type="SUPFAM" id="SSF48008">
    <property type="entry name" value="GntR ligand-binding domain-like"/>
    <property type="match status" value="1"/>
</dbReference>
<dbReference type="InterPro" id="IPR008920">
    <property type="entry name" value="TF_FadR/GntR_C"/>
</dbReference>
<dbReference type="Pfam" id="PF00392">
    <property type="entry name" value="GntR"/>
    <property type="match status" value="1"/>
</dbReference>
<dbReference type="HOGENOM" id="CLU_017584_5_5_6"/>
<evidence type="ECO:0000256" key="1">
    <source>
        <dbReference type="ARBA" id="ARBA00023015"/>
    </source>
</evidence>
<dbReference type="SUPFAM" id="SSF46785">
    <property type="entry name" value="Winged helix' DNA-binding domain"/>
    <property type="match status" value="1"/>
</dbReference>
<dbReference type="GO" id="GO:0003677">
    <property type="term" value="F:DNA binding"/>
    <property type="evidence" value="ECO:0007669"/>
    <property type="project" value="UniProtKB-KW"/>
</dbReference>
<dbReference type="Pfam" id="PF07729">
    <property type="entry name" value="FCD"/>
    <property type="match status" value="1"/>
</dbReference>
<dbReference type="PRINTS" id="PR00035">
    <property type="entry name" value="HTHGNTR"/>
</dbReference>
<dbReference type="PANTHER" id="PTHR43537:SF24">
    <property type="entry name" value="GLUCONATE OPERON TRANSCRIPTIONAL REPRESSOR"/>
    <property type="match status" value="1"/>
</dbReference>
<dbReference type="PROSITE" id="PS50949">
    <property type="entry name" value="HTH_GNTR"/>
    <property type="match status" value="1"/>
</dbReference>
<feature type="domain" description="HTH gntR-type" evidence="4">
    <location>
        <begin position="7"/>
        <end position="74"/>
    </location>
</feature>
<evidence type="ECO:0000313" key="6">
    <source>
        <dbReference type="Proteomes" id="UP000000466"/>
    </source>
</evidence>
<keyword evidence="3" id="KW-0804">Transcription</keyword>
<dbReference type="KEGG" id="saga:M5M_16980"/>